<dbReference type="Gene3D" id="1.10.443.10">
    <property type="entry name" value="Intergrase catalytic core"/>
    <property type="match status" value="1"/>
</dbReference>
<evidence type="ECO:0000259" key="6">
    <source>
        <dbReference type="PROSITE" id="PS51898"/>
    </source>
</evidence>
<comment type="caution">
    <text evidence="8">The sequence shown here is derived from an EMBL/GenBank/DDBJ whole genome shotgun (WGS) entry which is preliminary data.</text>
</comment>
<evidence type="ECO:0000256" key="3">
    <source>
        <dbReference type="ARBA" id="ARBA00023125"/>
    </source>
</evidence>
<dbReference type="PROSITE" id="PS51900">
    <property type="entry name" value="CB"/>
    <property type="match status" value="1"/>
</dbReference>
<dbReference type="InterPro" id="IPR050090">
    <property type="entry name" value="Tyrosine_recombinase_XerCD"/>
</dbReference>
<protein>
    <submittedName>
        <fullName evidence="8">Site-specific recombinase XerD</fullName>
    </submittedName>
</protein>
<evidence type="ECO:0000256" key="4">
    <source>
        <dbReference type="ARBA" id="ARBA00023172"/>
    </source>
</evidence>
<dbReference type="PANTHER" id="PTHR30349">
    <property type="entry name" value="PHAGE INTEGRASE-RELATED"/>
    <property type="match status" value="1"/>
</dbReference>
<keyword evidence="2" id="KW-0229">DNA integration</keyword>
<dbReference type="InterPro" id="IPR010998">
    <property type="entry name" value="Integrase_recombinase_N"/>
</dbReference>
<comment type="similarity">
    <text evidence="1">Belongs to the 'phage' integrase family.</text>
</comment>
<name>A0A495NZT5_9FLAO</name>
<dbReference type="Gene3D" id="1.10.150.130">
    <property type="match status" value="1"/>
</dbReference>
<keyword evidence="4" id="KW-0233">DNA recombination</keyword>
<dbReference type="InterPro" id="IPR002104">
    <property type="entry name" value="Integrase_catalytic"/>
</dbReference>
<dbReference type="SUPFAM" id="SSF56349">
    <property type="entry name" value="DNA breaking-rejoining enzymes"/>
    <property type="match status" value="1"/>
</dbReference>
<dbReference type="GO" id="GO:0006310">
    <property type="term" value="P:DNA recombination"/>
    <property type="evidence" value="ECO:0007669"/>
    <property type="project" value="UniProtKB-KW"/>
</dbReference>
<dbReference type="Proteomes" id="UP000276282">
    <property type="component" value="Unassembled WGS sequence"/>
</dbReference>
<dbReference type="GO" id="GO:0003677">
    <property type="term" value="F:DNA binding"/>
    <property type="evidence" value="ECO:0007669"/>
    <property type="project" value="UniProtKB-UniRule"/>
</dbReference>
<evidence type="ECO:0000256" key="1">
    <source>
        <dbReference type="ARBA" id="ARBA00008857"/>
    </source>
</evidence>
<reference evidence="8 9" key="1">
    <citation type="submission" date="2018-10" db="EMBL/GenBank/DDBJ databases">
        <title>Genomic Encyclopedia of Archaeal and Bacterial Type Strains, Phase II (KMG-II): from individual species to whole genera.</title>
        <authorList>
            <person name="Goeker M."/>
        </authorList>
    </citation>
    <scope>NUCLEOTIDE SEQUENCE [LARGE SCALE GENOMIC DNA]</scope>
    <source>
        <strain evidence="8 9">DSM 19839</strain>
    </source>
</reference>
<evidence type="ECO:0000256" key="2">
    <source>
        <dbReference type="ARBA" id="ARBA00022908"/>
    </source>
</evidence>
<gene>
    <name evidence="8" type="ORF">BC962_3125</name>
</gene>
<evidence type="ECO:0000313" key="8">
    <source>
        <dbReference type="EMBL" id="RKS42668.1"/>
    </source>
</evidence>
<feature type="domain" description="Core-binding (CB)" evidence="7">
    <location>
        <begin position="83"/>
        <end position="162"/>
    </location>
</feature>
<organism evidence="8 9">
    <name type="scientific">Gillisia mitskevichiae</name>
    <dbReference type="NCBI Taxonomy" id="270921"/>
    <lineage>
        <taxon>Bacteria</taxon>
        <taxon>Pseudomonadati</taxon>
        <taxon>Bacteroidota</taxon>
        <taxon>Flavobacteriia</taxon>
        <taxon>Flavobacteriales</taxon>
        <taxon>Flavobacteriaceae</taxon>
        <taxon>Gillisia</taxon>
    </lineage>
</organism>
<dbReference type="PANTHER" id="PTHR30349:SF64">
    <property type="entry name" value="PROPHAGE INTEGRASE INTD-RELATED"/>
    <property type="match status" value="1"/>
</dbReference>
<dbReference type="EMBL" id="RBLG01000007">
    <property type="protein sequence ID" value="RKS42668.1"/>
    <property type="molecule type" value="Genomic_DNA"/>
</dbReference>
<dbReference type="InterPro" id="IPR011010">
    <property type="entry name" value="DNA_brk_join_enz"/>
</dbReference>
<proteinExistence type="inferred from homology"/>
<dbReference type="AlphaFoldDB" id="A0A495NZT5"/>
<evidence type="ECO:0000313" key="9">
    <source>
        <dbReference type="Proteomes" id="UP000276282"/>
    </source>
</evidence>
<keyword evidence="3 5" id="KW-0238">DNA-binding</keyword>
<evidence type="ECO:0000259" key="7">
    <source>
        <dbReference type="PROSITE" id="PS51900"/>
    </source>
</evidence>
<dbReference type="PROSITE" id="PS51898">
    <property type="entry name" value="TYR_RECOMBINASE"/>
    <property type="match status" value="1"/>
</dbReference>
<evidence type="ECO:0000256" key="5">
    <source>
        <dbReference type="PROSITE-ProRule" id="PRU01248"/>
    </source>
</evidence>
<dbReference type="InterPro" id="IPR004107">
    <property type="entry name" value="Integrase_SAM-like_N"/>
</dbReference>
<dbReference type="InterPro" id="IPR044068">
    <property type="entry name" value="CB"/>
</dbReference>
<dbReference type="Pfam" id="PF00589">
    <property type="entry name" value="Phage_integrase"/>
    <property type="match status" value="1"/>
</dbReference>
<dbReference type="Pfam" id="PF13495">
    <property type="entry name" value="Phage_int_SAM_4"/>
    <property type="match status" value="1"/>
</dbReference>
<accession>A0A495NZT5</accession>
<dbReference type="GO" id="GO:0015074">
    <property type="term" value="P:DNA integration"/>
    <property type="evidence" value="ECO:0007669"/>
    <property type="project" value="UniProtKB-KW"/>
</dbReference>
<feature type="domain" description="Tyr recombinase" evidence="6">
    <location>
        <begin position="182"/>
        <end position="354"/>
    </location>
</feature>
<sequence>MTMEQVRLFPFQHKDVLQIGIAFKFNSALKSHLMLLEEVTWTKTHSCFYVSFTQENKGKLYRHLQKFDCRIDYSELQSYTISPRIEEDLNEFSSYLQGKRYSKSTIGTYCSFILKLLKFQQKPISAYTNRDLELFIEKEIAQQGYSISTHRQCISALKQFEKLHKLEALNVDDIDRPNKSKYLPVVLSKEEVIDIFRATRNLKHRTLLILIYSSGLRIGEALSLKLQDIDVDRRQIYVRNGKGRKDRHVVMAEAFVPLLYNYLTSYKPEKLFIEGKDGDEYSASSVRSVLKLACSRAKIKKHVTPHTLRHSYATHMLENGTDLRHIQALLGHSRPETTMIYTHVTQHDLLKIKSPLDVALKQLSESDKNPENLRLSRNIFD</sequence>
<dbReference type="InterPro" id="IPR013762">
    <property type="entry name" value="Integrase-like_cat_sf"/>
</dbReference>
<dbReference type="NCBIfam" id="NF040815">
    <property type="entry name" value="recomb_XerA_Arch"/>
    <property type="match status" value="1"/>
</dbReference>
<keyword evidence="9" id="KW-1185">Reference proteome</keyword>